<dbReference type="InterPro" id="IPR008922">
    <property type="entry name" value="Di-copper_centre_dom_sf"/>
</dbReference>
<dbReference type="PROSITE" id="PS00498">
    <property type="entry name" value="TYROSINASE_2"/>
    <property type="match status" value="1"/>
</dbReference>
<dbReference type="EMBL" id="KN549883">
    <property type="protein sequence ID" value="KHJ95681.1"/>
    <property type="molecule type" value="Genomic_DNA"/>
</dbReference>
<keyword evidence="2" id="KW-1015">Disulfide bond</keyword>
<dbReference type="AlphaFoldDB" id="A0A0B1THY4"/>
<evidence type="ECO:0000313" key="5">
    <source>
        <dbReference type="Proteomes" id="UP000053660"/>
    </source>
</evidence>
<evidence type="ECO:0000313" key="4">
    <source>
        <dbReference type="EMBL" id="KHJ95681.1"/>
    </source>
</evidence>
<feature type="disulfide bond" evidence="2">
    <location>
        <begin position="293"/>
        <end position="327"/>
    </location>
</feature>
<gene>
    <name evidence="4" type="ORF">OESDEN_04365</name>
</gene>
<protein>
    <submittedName>
        <fullName evidence="4">ShTK domain protein</fullName>
    </submittedName>
</protein>
<feature type="domain" description="ShKT" evidence="3">
    <location>
        <begin position="293"/>
        <end position="327"/>
    </location>
</feature>
<dbReference type="Pfam" id="PF00264">
    <property type="entry name" value="Tyrosinase"/>
    <property type="match status" value="1"/>
</dbReference>
<dbReference type="PRINTS" id="PR00092">
    <property type="entry name" value="TYROSINASE"/>
</dbReference>
<dbReference type="SMART" id="SM00254">
    <property type="entry name" value="ShKT"/>
    <property type="match status" value="2"/>
</dbReference>
<feature type="domain" description="ShKT" evidence="3">
    <location>
        <begin position="248"/>
        <end position="282"/>
    </location>
</feature>
<dbReference type="Pfam" id="PF01549">
    <property type="entry name" value="ShK"/>
    <property type="match status" value="2"/>
</dbReference>
<sequence length="336" mass="36409">MFQNHPTQRQLGQARNSRLISQASLNAVRTDINTIIQALAYAAAQPQCPSNLLPPRSAIEFIHGSNHIWVGGDMSLTTTATNDPIFWMHHCMIDNIWETWRLGKQSRSQRETAYPPDMIQCSSQSHFSRTIMVPFSPMINTDGLSNNYTDNLYSYDPRPTCSGGRDCGSRFLFCNRLTSSCVSRIRPGARCDPSRYGGTDPCYGMCVSGTCRAPPGAPIGGGAAGGGGLGGAAGAPPPTEPVVADETCFNQNPCCATWNSRGLCQSDSARMNVVCPASCKKCNPTTYTLQDDCSDRHHLCDVYKQNGDCESNASFMAENCRKTCNVCGKPRSDGCS</sequence>
<keyword evidence="1" id="KW-0479">Metal-binding</keyword>
<proteinExistence type="predicted"/>
<accession>A0A0B1THY4</accession>
<dbReference type="PANTHER" id="PTHR11474">
    <property type="entry name" value="TYROSINASE FAMILY MEMBER"/>
    <property type="match status" value="1"/>
</dbReference>
<dbReference type="Gene3D" id="1.10.1280.10">
    <property type="entry name" value="Di-copper center containing domain from catechol oxidase"/>
    <property type="match status" value="1"/>
</dbReference>
<keyword evidence="5" id="KW-1185">Reference proteome</keyword>
<dbReference type="PROSITE" id="PS51670">
    <property type="entry name" value="SHKT"/>
    <property type="match status" value="2"/>
</dbReference>
<evidence type="ECO:0000259" key="3">
    <source>
        <dbReference type="PROSITE" id="PS51670"/>
    </source>
</evidence>
<dbReference type="GO" id="GO:0016491">
    <property type="term" value="F:oxidoreductase activity"/>
    <property type="evidence" value="ECO:0007669"/>
    <property type="project" value="InterPro"/>
</dbReference>
<dbReference type="InterPro" id="IPR003582">
    <property type="entry name" value="ShKT_dom"/>
</dbReference>
<evidence type="ECO:0000256" key="2">
    <source>
        <dbReference type="PROSITE-ProRule" id="PRU01005"/>
    </source>
</evidence>
<evidence type="ECO:0000256" key="1">
    <source>
        <dbReference type="ARBA" id="ARBA00022723"/>
    </source>
</evidence>
<dbReference type="InterPro" id="IPR002227">
    <property type="entry name" value="Tyrosinase_Cu-bd"/>
</dbReference>
<feature type="disulfide bond" evidence="2">
    <location>
        <begin position="248"/>
        <end position="282"/>
    </location>
</feature>
<dbReference type="PANTHER" id="PTHR11474:SF21">
    <property type="entry name" value="SHKT DOMAIN-CONTAINING PROTEIN"/>
    <property type="match status" value="1"/>
</dbReference>
<dbReference type="InterPro" id="IPR050316">
    <property type="entry name" value="Tyrosinase/Hemocyanin"/>
</dbReference>
<comment type="caution">
    <text evidence="2">Lacks conserved residue(s) required for the propagation of feature annotation.</text>
</comment>
<dbReference type="GO" id="GO:0046872">
    <property type="term" value="F:metal ion binding"/>
    <property type="evidence" value="ECO:0007669"/>
    <property type="project" value="UniProtKB-KW"/>
</dbReference>
<dbReference type="Proteomes" id="UP000053660">
    <property type="component" value="Unassembled WGS sequence"/>
</dbReference>
<name>A0A0B1THY4_OESDE</name>
<organism evidence="4 5">
    <name type="scientific">Oesophagostomum dentatum</name>
    <name type="common">Nodular worm</name>
    <dbReference type="NCBI Taxonomy" id="61180"/>
    <lineage>
        <taxon>Eukaryota</taxon>
        <taxon>Metazoa</taxon>
        <taxon>Ecdysozoa</taxon>
        <taxon>Nematoda</taxon>
        <taxon>Chromadorea</taxon>
        <taxon>Rhabditida</taxon>
        <taxon>Rhabditina</taxon>
        <taxon>Rhabditomorpha</taxon>
        <taxon>Strongyloidea</taxon>
        <taxon>Strongylidae</taxon>
        <taxon>Oesophagostomum</taxon>
    </lineage>
</organism>
<dbReference type="OrthoDB" id="5851968at2759"/>
<dbReference type="SUPFAM" id="SSF48056">
    <property type="entry name" value="Di-copper centre-containing domain"/>
    <property type="match status" value="1"/>
</dbReference>
<reference evidence="4 5" key="1">
    <citation type="submission" date="2014-03" db="EMBL/GenBank/DDBJ databases">
        <title>Draft genome of the hookworm Oesophagostomum dentatum.</title>
        <authorList>
            <person name="Mitreva M."/>
        </authorList>
    </citation>
    <scope>NUCLEOTIDE SEQUENCE [LARGE SCALE GENOMIC DNA]</scope>
    <source>
        <strain evidence="4 5">OD-Hann</strain>
    </source>
</reference>